<reference evidence="2 3" key="1">
    <citation type="submission" date="2021-01" db="EMBL/GenBank/DDBJ databases">
        <title>Identification of strong promoters based on the transcriptome of Brevibacillus choshinensis.</title>
        <authorList>
            <person name="Yao D."/>
            <person name="Zhang K."/>
            <person name="Wu J."/>
        </authorList>
    </citation>
    <scope>NUCLEOTIDE SEQUENCE [LARGE SCALE GENOMIC DNA]</scope>
    <source>
        <strain evidence="2 3">HPD31-SP3</strain>
    </source>
</reference>
<gene>
    <name evidence="2" type="ORF">JNE38_00320</name>
</gene>
<evidence type="ECO:0000313" key="2">
    <source>
        <dbReference type="EMBL" id="QRG67725.1"/>
    </source>
</evidence>
<evidence type="ECO:0000259" key="1">
    <source>
        <dbReference type="SMART" id="SM00776"/>
    </source>
</evidence>
<dbReference type="Proteomes" id="UP000596248">
    <property type="component" value="Chromosome"/>
</dbReference>
<dbReference type="InterPro" id="IPR013222">
    <property type="entry name" value="Glyco_hyd_98_carb-bd"/>
</dbReference>
<name>A0ABX7FPH9_BRECH</name>
<dbReference type="RefSeq" id="WP_203354773.1">
    <property type="nucleotide sequence ID" value="NZ_CP069127.1"/>
</dbReference>
<accession>A0ABX7FPH9</accession>
<dbReference type="Gene3D" id="2.60.120.1060">
    <property type="entry name" value="NPCBM/NEW2 domain"/>
    <property type="match status" value="1"/>
</dbReference>
<feature type="domain" description="Glycosyl hydrolase family 98 putative carbohydrate-binding module" evidence="1">
    <location>
        <begin position="99"/>
        <end position="228"/>
    </location>
</feature>
<dbReference type="SUPFAM" id="SSF49785">
    <property type="entry name" value="Galactose-binding domain-like"/>
    <property type="match status" value="1"/>
</dbReference>
<dbReference type="EMBL" id="CP069127">
    <property type="protein sequence ID" value="QRG67725.1"/>
    <property type="molecule type" value="Genomic_DNA"/>
</dbReference>
<evidence type="ECO:0000313" key="3">
    <source>
        <dbReference type="Proteomes" id="UP000596248"/>
    </source>
</evidence>
<dbReference type="InterPro" id="IPR008979">
    <property type="entry name" value="Galactose-bd-like_sf"/>
</dbReference>
<proteinExistence type="predicted"/>
<dbReference type="Pfam" id="PF08305">
    <property type="entry name" value="NPCBM"/>
    <property type="match status" value="1"/>
</dbReference>
<sequence>MSKFKTATFVSGLILGIGISVGSVALAASTNVTLLPVKFIVNKVDKTPLNGQFIDNGIKVPASIVYNGTVYAPVKMVTSMLGYSTNWDAKNKSLLIGDTSSGLLLSDQNPIQTEGGVKSNNIMSIGKQEFNKGFLFADNKASVVYNLDGQYSTLKFQFGIDDSKTYPRPGTLKVIGDGKELWQSPVLIGTPAQETKINISGVLHLEIRMECKDSLGTRISVVNPLVTK</sequence>
<protein>
    <submittedName>
        <fullName evidence="2">NPCBM/NEW2 domain-containing protein</fullName>
    </submittedName>
</protein>
<dbReference type="SMART" id="SM00776">
    <property type="entry name" value="NPCBM"/>
    <property type="match status" value="1"/>
</dbReference>
<keyword evidence="3" id="KW-1185">Reference proteome</keyword>
<organism evidence="2 3">
    <name type="scientific">Brevibacillus choshinensis</name>
    <dbReference type="NCBI Taxonomy" id="54911"/>
    <lineage>
        <taxon>Bacteria</taxon>
        <taxon>Bacillati</taxon>
        <taxon>Bacillota</taxon>
        <taxon>Bacilli</taxon>
        <taxon>Bacillales</taxon>
        <taxon>Paenibacillaceae</taxon>
        <taxon>Brevibacillus</taxon>
    </lineage>
</organism>
<dbReference type="InterPro" id="IPR038637">
    <property type="entry name" value="NPCBM_sf"/>
</dbReference>